<evidence type="ECO:0000256" key="6">
    <source>
        <dbReference type="SAM" id="Phobius"/>
    </source>
</evidence>
<dbReference type="HOGENOM" id="CLU_001265_0_1_1"/>
<feature type="transmembrane region" description="Helical" evidence="6">
    <location>
        <begin position="43"/>
        <end position="60"/>
    </location>
</feature>
<dbReference type="GO" id="GO:0016020">
    <property type="term" value="C:membrane"/>
    <property type="evidence" value="ECO:0007669"/>
    <property type="project" value="UniProtKB-SubCell"/>
</dbReference>
<reference evidence="8 9" key="1">
    <citation type="journal article" date="2014" name="BMC Genomics">
        <title>Genome sequencing of four Aureobasidium pullulans varieties: biotechnological potential, stress tolerance, and description of new species.</title>
        <authorList>
            <person name="Gostin Ar C."/>
            <person name="Ohm R.A."/>
            <person name="Kogej T."/>
            <person name="Sonjak S."/>
            <person name="Turk M."/>
            <person name="Zajc J."/>
            <person name="Zalar P."/>
            <person name="Grube M."/>
            <person name="Sun H."/>
            <person name="Han J."/>
            <person name="Sharma A."/>
            <person name="Chiniquy J."/>
            <person name="Ngan C.Y."/>
            <person name="Lipzen A."/>
            <person name="Barry K."/>
            <person name="Grigoriev I.V."/>
            <person name="Gunde-Cimerman N."/>
        </authorList>
    </citation>
    <scope>NUCLEOTIDE SEQUENCE [LARGE SCALE GENOMIC DNA]</scope>
    <source>
        <strain evidence="8 9">CBS 110374</strain>
    </source>
</reference>
<evidence type="ECO:0000256" key="4">
    <source>
        <dbReference type="ARBA" id="ARBA00022989"/>
    </source>
</evidence>
<evidence type="ECO:0000256" key="5">
    <source>
        <dbReference type="ARBA" id="ARBA00023136"/>
    </source>
</evidence>
<feature type="domain" description="Major facilitator superfamily (MFS) profile" evidence="7">
    <location>
        <begin position="47"/>
        <end position="457"/>
    </location>
</feature>
<feature type="transmembrane region" description="Helical" evidence="6">
    <location>
        <begin position="275"/>
        <end position="301"/>
    </location>
</feature>
<dbReference type="AlphaFoldDB" id="A0A074VZI4"/>
<name>A0A074VZI4_AURM1</name>
<dbReference type="PROSITE" id="PS50850">
    <property type="entry name" value="MFS"/>
    <property type="match status" value="1"/>
</dbReference>
<dbReference type="InterPro" id="IPR020846">
    <property type="entry name" value="MFS_dom"/>
</dbReference>
<keyword evidence="5 6" id="KW-0472">Membrane</keyword>
<accession>A0A074VZI4</accession>
<feature type="transmembrane region" description="Helical" evidence="6">
    <location>
        <begin position="368"/>
        <end position="388"/>
    </location>
</feature>
<comment type="subcellular location">
    <subcellularLocation>
        <location evidence="1">Membrane</location>
        <topology evidence="1">Multi-pass membrane protein</topology>
    </subcellularLocation>
</comment>
<feature type="transmembrane region" description="Helical" evidence="6">
    <location>
        <begin position="400"/>
        <end position="421"/>
    </location>
</feature>
<feature type="transmembrane region" description="Helical" evidence="6">
    <location>
        <begin position="80"/>
        <end position="98"/>
    </location>
</feature>
<dbReference type="FunFam" id="1.20.1250.20:FF:000018">
    <property type="entry name" value="MFS transporter permease"/>
    <property type="match status" value="1"/>
</dbReference>
<evidence type="ECO:0000259" key="7">
    <source>
        <dbReference type="PROSITE" id="PS50850"/>
    </source>
</evidence>
<dbReference type="Gene3D" id="1.20.1250.20">
    <property type="entry name" value="MFS general substrate transporter like domains"/>
    <property type="match status" value="2"/>
</dbReference>
<dbReference type="InterPro" id="IPR036259">
    <property type="entry name" value="MFS_trans_sf"/>
</dbReference>
<keyword evidence="2" id="KW-0813">Transport</keyword>
<dbReference type="PANTHER" id="PTHR43791:SF24">
    <property type="entry name" value="NICOTINIC ACID PLASMA MEMBRANE TRANSPORTER"/>
    <property type="match status" value="1"/>
</dbReference>
<feature type="transmembrane region" description="Helical" evidence="6">
    <location>
        <begin position="433"/>
        <end position="453"/>
    </location>
</feature>
<dbReference type="PANTHER" id="PTHR43791">
    <property type="entry name" value="PERMEASE-RELATED"/>
    <property type="match status" value="1"/>
</dbReference>
<protein>
    <submittedName>
        <fullName evidence="8">High-affinity nicotinic acid transporter</fullName>
    </submittedName>
</protein>
<keyword evidence="3 6" id="KW-0812">Transmembrane</keyword>
<gene>
    <name evidence="8" type="ORF">M437DRAFT_39904</name>
</gene>
<dbReference type="RefSeq" id="XP_040883243.1">
    <property type="nucleotide sequence ID" value="XM_041020095.1"/>
</dbReference>
<feature type="transmembrane region" description="Helical" evidence="6">
    <location>
        <begin position="138"/>
        <end position="161"/>
    </location>
</feature>
<evidence type="ECO:0000256" key="3">
    <source>
        <dbReference type="ARBA" id="ARBA00022692"/>
    </source>
</evidence>
<dbReference type="EMBL" id="KL584825">
    <property type="protein sequence ID" value="KEQ66220.1"/>
    <property type="molecule type" value="Genomic_DNA"/>
</dbReference>
<sequence>MSLEQKHDFVATALPDEKSDASIGEIHDLGYDTEAEKKVLRKFDKFLLPPLAVILLVAYLDRSNLGNAKVFGFEDGIGLVGNQFNTISTLFYPFYVLFEVPWTMAVKRFGANHVLGVAMIAWSAITLSTGFIKNYSQAIAVRILLGAFEAGLVPSVVFIISTIWERERQSKRVAIIYGANCLSGAFGGLIAYGIESMGTKRGLESWRWLFIVEGAISIVLCGICWAILPKNAETAWFLNAEEKAIMVARKQRNLVTRGTEEFSWSHVRVAFTDPIIYIASASFFSASIALFGFGTFLPTIIKGLGYTSLQANYLTIPVYVFATLTLITATFTSDKLKKRAAVLAVLPIAPIIGYIIACGTANHAAGYFAMFLCGGGIYSYNCLILTWISTNLAPDYKRSMAMPFFVSLANVSGVVSSNIYPHTDGPRYLMGNAVSAGMETLALCGVVAVWWTLRRRNLEKEKLRAQGVEDNGRDGDQALDFVYNL</sequence>
<dbReference type="Pfam" id="PF07690">
    <property type="entry name" value="MFS_1"/>
    <property type="match status" value="1"/>
</dbReference>
<feature type="transmembrane region" description="Helical" evidence="6">
    <location>
        <begin position="340"/>
        <end position="362"/>
    </location>
</feature>
<organism evidence="8 9">
    <name type="scientific">Aureobasidium melanogenum (strain CBS 110374)</name>
    <name type="common">Aureobasidium pullulans var. melanogenum</name>
    <dbReference type="NCBI Taxonomy" id="1043003"/>
    <lineage>
        <taxon>Eukaryota</taxon>
        <taxon>Fungi</taxon>
        <taxon>Dikarya</taxon>
        <taxon>Ascomycota</taxon>
        <taxon>Pezizomycotina</taxon>
        <taxon>Dothideomycetes</taxon>
        <taxon>Dothideomycetidae</taxon>
        <taxon>Dothideales</taxon>
        <taxon>Saccotheciaceae</taxon>
        <taxon>Aureobasidium</taxon>
    </lineage>
</organism>
<dbReference type="SUPFAM" id="SSF103473">
    <property type="entry name" value="MFS general substrate transporter"/>
    <property type="match status" value="1"/>
</dbReference>
<keyword evidence="9" id="KW-1185">Reference proteome</keyword>
<evidence type="ECO:0000256" key="2">
    <source>
        <dbReference type="ARBA" id="ARBA00022448"/>
    </source>
</evidence>
<dbReference type="FunFam" id="1.20.1250.20:FF:000013">
    <property type="entry name" value="MFS general substrate transporter"/>
    <property type="match status" value="1"/>
</dbReference>
<feature type="transmembrane region" description="Helical" evidence="6">
    <location>
        <begin position="110"/>
        <end position="132"/>
    </location>
</feature>
<dbReference type="Proteomes" id="UP000030672">
    <property type="component" value="Unassembled WGS sequence"/>
</dbReference>
<evidence type="ECO:0000256" key="1">
    <source>
        <dbReference type="ARBA" id="ARBA00004141"/>
    </source>
</evidence>
<keyword evidence="4 6" id="KW-1133">Transmembrane helix</keyword>
<proteinExistence type="predicted"/>
<dbReference type="InterPro" id="IPR011701">
    <property type="entry name" value="MFS"/>
</dbReference>
<dbReference type="GO" id="GO:0022857">
    <property type="term" value="F:transmembrane transporter activity"/>
    <property type="evidence" value="ECO:0007669"/>
    <property type="project" value="InterPro"/>
</dbReference>
<evidence type="ECO:0000313" key="8">
    <source>
        <dbReference type="EMBL" id="KEQ66220.1"/>
    </source>
</evidence>
<dbReference type="GeneID" id="63913468"/>
<feature type="transmembrane region" description="Helical" evidence="6">
    <location>
        <begin position="173"/>
        <end position="194"/>
    </location>
</feature>
<feature type="transmembrane region" description="Helical" evidence="6">
    <location>
        <begin position="206"/>
        <end position="228"/>
    </location>
</feature>
<evidence type="ECO:0000313" key="9">
    <source>
        <dbReference type="Proteomes" id="UP000030672"/>
    </source>
</evidence>
<feature type="transmembrane region" description="Helical" evidence="6">
    <location>
        <begin position="313"/>
        <end position="333"/>
    </location>
</feature>